<evidence type="ECO:0000256" key="3">
    <source>
        <dbReference type="ARBA" id="ARBA00022723"/>
    </source>
</evidence>
<dbReference type="PROSITE" id="PS50970">
    <property type="entry name" value="HCY"/>
    <property type="match status" value="1"/>
</dbReference>
<dbReference type="GeneID" id="105367420"/>
<evidence type="ECO:0000256" key="5">
    <source>
        <dbReference type="ARBA" id="ARBA00034478"/>
    </source>
</evidence>
<dbReference type="Proteomes" id="UP000695007">
    <property type="component" value="Unplaced"/>
</dbReference>
<evidence type="ECO:0000256" key="7">
    <source>
        <dbReference type="PROSITE-ProRule" id="PRU00333"/>
    </source>
</evidence>
<dbReference type="AlphaFoldDB" id="A0AAJ6YU04"/>
<dbReference type="NCBIfam" id="NF007020">
    <property type="entry name" value="PRK09485.1"/>
    <property type="match status" value="1"/>
</dbReference>
<dbReference type="InterPro" id="IPR017226">
    <property type="entry name" value="BHMT-like"/>
</dbReference>
<evidence type="ECO:0000313" key="10">
    <source>
        <dbReference type="RefSeq" id="XP_011504422.1"/>
    </source>
</evidence>
<evidence type="ECO:0000256" key="1">
    <source>
        <dbReference type="ARBA" id="ARBA00022603"/>
    </source>
</evidence>
<keyword evidence="2 7" id="KW-0808">Transferase</keyword>
<dbReference type="KEGG" id="csol:105367420"/>
<dbReference type="GO" id="GO:0008270">
    <property type="term" value="F:zinc ion binding"/>
    <property type="evidence" value="ECO:0007669"/>
    <property type="project" value="InterPro"/>
</dbReference>
<dbReference type="PIRSF" id="PIRSF037505">
    <property type="entry name" value="Betaine_HMT"/>
    <property type="match status" value="1"/>
</dbReference>
<gene>
    <name evidence="10" type="primary">LOC105367420</name>
</gene>
<proteinExistence type="predicted"/>
<reference evidence="10" key="1">
    <citation type="submission" date="2025-08" db="UniProtKB">
        <authorList>
            <consortium name="RefSeq"/>
        </authorList>
    </citation>
    <scope>IDENTIFICATION</scope>
</reference>
<feature type="binding site" evidence="7">
    <location>
        <position position="232"/>
    </location>
    <ligand>
        <name>Zn(2+)</name>
        <dbReference type="ChEBI" id="CHEBI:29105"/>
    </ligand>
</feature>
<evidence type="ECO:0000313" key="9">
    <source>
        <dbReference type="Proteomes" id="UP000695007"/>
    </source>
</evidence>
<dbReference type="InterPro" id="IPR036589">
    <property type="entry name" value="HCY_dom_sf"/>
</dbReference>
<dbReference type="Gene3D" id="3.20.20.330">
    <property type="entry name" value="Homocysteine-binding-like domain"/>
    <property type="match status" value="1"/>
</dbReference>
<evidence type="ECO:0000256" key="2">
    <source>
        <dbReference type="ARBA" id="ARBA00022679"/>
    </source>
</evidence>
<keyword evidence="1 7" id="KW-0489">Methyltransferase</keyword>
<keyword evidence="4 6" id="KW-0862">Zinc</keyword>
<dbReference type="SUPFAM" id="SSF82282">
    <property type="entry name" value="Homocysteine S-methyltransferase"/>
    <property type="match status" value="1"/>
</dbReference>
<dbReference type="PANTHER" id="PTHR46015:SF1">
    <property type="entry name" value="HOMOCYSTEINE S-METHYLTRANSFERASE-LIKE ISOFORM 1"/>
    <property type="match status" value="1"/>
</dbReference>
<dbReference type="GO" id="GO:0008898">
    <property type="term" value="F:S-adenosylmethionine-homocysteine S-methyltransferase activity"/>
    <property type="evidence" value="ECO:0007669"/>
    <property type="project" value="TreeGrafter"/>
</dbReference>
<evidence type="ECO:0000256" key="4">
    <source>
        <dbReference type="ARBA" id="ARBA00022833"/>
    </source>
</evidence>
<dbReference type="Pfam" id="PF02574">
    <property type="entry name" value="S-methyl_trans"/>
    <property type="match status" value="1"/>
</dbReference>
<protein>
    <submittedName>
        <fullName evidence="10">Homocysteine S-methyltransferase 1-like isoform X1</fullName>
    </submittedName>
</protein>
<dbReference type="RefSeq" id="XP_011504422.1">
    <property type="nucleotide sequence ID" value="XM_011506120.1"/>
</dbReference>
<feature type="binding site" evidence="6 7">
    <location>
        <position position="300"/>
    </location>
    <ligand>
        <name>Zn(2+)</name>
        <dbReference type="ChEBI" id="CHEBI:29105"/>
    </ligand>
</feature>
<dbReference type="GO" id="GO:0009086">
    <property type="term" value="P:methionine biosynthetic process"/>
    <property type="evidence" value="ECO:0007669"/>
    <property type="project" value="InterPro"/>
</dbReference>
<sequence length="326" mass="36704">MTVDVKVLDGGFSTQLAMHVNDTIDGDPLWTSKFLYYNPEAIYKTHLDFLRAGSDIIETNTYQASVSGFVRYLNKTKEESLELIKLAVDLAKRAVIRYKEEVKDLDVSNREPLIAGSIGPYAAYSHDCSEYTGKSCNKFDSIESIIDWHKPRFEALVNTRVDLLAIETIPCANEAIALTNLLKQYPDIKAWISFSCKSDGKSIVDGSNFKETVLQCYRSVYPGQLVACGVNCLTPKAMTPLLKTISEKEINQFIPMVAYPNSGEKYSSTSFTWIKESDLHPPEEFIKEWLDLGVRYVGGCCRTNTQDIERISAEVKSWMKAHLNST</sequence>
<comment type="cofactor">
    <cofactor evidence="6">
        <name>Zn(2+)</name>
        <dbReference type="ChEBI" id="CHEBI:29105"/>
    </cofactor>
    <text evidence="6">Binds 1 zinc ion per subunit.</text>
</comment>
<dbReference type="PANTHER" id="PTHR46015">
    <property type="entry name" value="ZGC:172121"/>
    <property type="match status" value="1"/>
</dbReference>
<accession>A0AAJ6YU04</accession>
<organism evidence="9 10">
    <name type="scientific">Ceratosolen solmsi marchali</name>
    <dbReference type="NCBI Taxonomy" id="326594"/>
    <lineage>
        <taxon>Eukaryota</taxon>
        <taxon>Metazoa</taxon>
        <taxon>Ecdysozoa</taxon>
        <taxon>Arthropoda</taxon>
        <taxon>Hexapoda</taxon>
        <taxon>Insecta</taxon>
        <taxon>Pterygota</taxon>
        <taxon>Neoptera</taxon>
        <taxon>Endopterygota</taxon>
        <taxon>Hymenoptera</taxon>
        <taxon>Apocrita</taxon>
        <taxon>Proctotrupomorpha</taxon>
        <taxon>Chalcidoidea</taxon>
        <taxon>Agaonidae</taxon>
        <taxon>Agaoninae</taxon>
        <taxon>Ceratosolen</taxon>
    </lineage>
</organism>
<keyword evidence="3 6" id="KW-0479">Metal-binding</keyword>
<name>A0AAJ6YU04_9HYME</name>
<dbReference type="InterPro" id="IPR051486">
    <property type="entry name" value="Hcy_S-methyltransferase"/>
</dbReference>
<dbReference type="GO" id="GO:0033528">
    <property type="term" value="P:S-methylmethionine cycle"/>
    <property type="evidence" value="ECO:0007669"/>
    <property type="project" value="TreeGrafter"/>
</dbReference>
<feature type="binding site" evidence="6 7">
    <location>
        <position position="301"/>
    </location>
    <ligand>
        <name>Zn(2+)</name>
        <dbReference type="ChEBI" id="CHEBI:29105"/>
    </ligand>
</feature>
<evidence type="ECO:0000256" key="6">
    <source>
        <dbReference type="PIRSR" id="PIRSR037505-2"/>
    </source>
</evidence>
<keyword evidence="9" id="KW-1185">Reference proteome</keyword>
<dbReference type="GO" id="GO:0032259">
    <property type="term" value="P:methylation"/>
    <property type="evidence" value="ECO:0007669"/>
    <property type="project" value="UniProtKB-KW"/>
</dbReference>
<evidence type="ECO:0000259" key="8">
    <source>
        <dbReference type="PROSITE" id="PS50970"/>
    </source>
</evidence>
<comment type="pathway">
    <text evidence="5">Amino-acid biosynthesis; L-methionine biosynthesis via de novo pathway.</text>
</comment>
<dbReference type="InterPro" id="IPR003726">
    <property type="entry name" value="HCY_dom"/>
</dbReference>
<feature type="domain" description="Hcy-binding" evidence="8">
    <location>
        <begin position="1"/>
        <end position="315"/>
    </location>
</feature>